<evidence type="ECO:0000256" key="4">
    <source>
        <dbReference type="ARBA" id="ARBA00022490"/>
    </source>
</evidence>
<dbReference type="GO" id="GO:0003723">
    <property type="term" value="F:RNA binding"/>
    <property type="evidence" value="ECO:0007669"/>
    <property type="project" value="UniProtKB-KW"/>
</dbReference>
<dbReference type="GO" id="GO:0005730">
    <property type="term" value="C:nucleolus"/>
    <property type="evidence" value="ECO:0007669"/>
    <property type="project" value="UniProtKB-SubCell"/>
</dbReference>
<evidence type="ECO:0000256" key="9">
    <source>
        <dbReference type="ARBA" id="ARBA00029498"/>
    </source>
</evidence>
<evidence type="ECO:0000256" key="1">
    <source>
        <dbReference type="ARBA" id="ARBA00004496"/>
    </source>
</evidence>
<keyword evidence="12" id="KW-1185">Reference proteome</keyword>
<dbReference type="GO" id="GO:0005786">
    <property type="term" value="C:signal recognition particle, endoplasmic reticulum targeting"/>
    <property type="evidence" value="ECO:0007669"/>
    <property type="project" value="UniProtKB-KW"/>
</dbReference>
<dbReference type="PANTHER" id="PTHR12860:SF0">
    <property type="entry name" value="SIGNAL RECOGNITION PARTICLE SUBUNIT SRP68"/>
    <property type="match status" value="1"/>
</dbReference>
<protein>
    <recommendedName>
        <fullName evidence="9">Signal recognition particle subunit SRP68</fullName>
    </recommendedName>
</protein>
<evidence type="ECO:0000313" key="12">
    <source>
        <dbReference type="Proteomes" id="UP001642360"/>
    </source>
</evidence>
<proteinExistence type="inferred from homology"/>
<dbReference type="PANTHER" id="PTHR12860">
    <property type="entry name" value="SIGNAL RECOGNITION PARTICLE 68 KDA PROTEIN"/>
    <property type="match status" value="1"/>
</dbReference>
<comment type="subcellular location">
    <subcellularLocation>
        <location evidence="1">Cytoplasm</location>
    </subcellularLocation>
    <subcellularLocation>
        <location evidence="2">Nucleus</location>
        <location evidence="2">Nucleolus</location>
    </subcellularLocation>
</comment>
<comment type="similarity">
    <text evidence="3">Belongs to the SRP68 family.</text>
</comment>
<evidence type="ECO:0000313" key="11">
    <source>
        <dbReference type="EMBL" id="CAK9177486.1"/>
    </source>
</evidence>
<keyword evidence="7" id="KW-0539">Nucleus</keyword>
<evidence type="ECO:0000256" key="10">
    <source>
        <dbReference type="SAM" id="MobiDB-lite"/>
    </source>
</evidence>
<organism evidence="11 12">
    <name type="scientific">Ilex paraguariensis</name>
    <name type="common">yerba mate</name>
    <dbReference type="NCBI Taxonomy" id="185542"/>
    <lineage>
        <taxon>Eukaryota</taxon>
        <taxon>Viridiplantae</taxon>
        <taxon>Streptophyta</taxon>
        <taxon>Embryophyta</taxon>
        <taxon>Tracheophyta</taxon>
        <taxon>Spermatophyta</taxon>
        <taxon>Magnoliopsida</taxon>
        <taxon>eudicotyledons</taxon>
        <taxon>Gunneridae</taxon>
        <taxon>Pentapetalae</taxon>
        <taxon>asterids</taxon>
        <taxon>campanulids</taxon>
        <taxon>Aquifoliales</taxon>
        <taxon>Aquifoliaceae</taxon>
        <taxon>Ilex</taxon>
    </lineage>
</organism>
<evidence type="ECO:0000256" key="2">
    <source>
        <dbReference type="ARBA" id="ARBA00004604"/>
    </source>
</evidence>
<gene>
    <name evidence="11" type="ORF">ILEXP_LOCUS47374</name>
</gene>
<evidence type="ECO:0000256" key="6">
    <source>
        <dbReference type="ARBA" id="ARBA00023135"/>
    </source>
</evidence>
<reference evidence="11 12" key="1">
    <citation type="submission" date="2024-02" db="EMBL/GenBank/DDBJ databases">
        <authorList>
            <person name="Vignale AGUSTIN F."/>
            <person name="Sosa J E."/>
            <person name="Modenutti C."/>
        </authorList>
    </citation>
    <scope>NUCLEOTIDE SEQUENCE [LARGE SCALE GENOMIC DNA]</scope>
</reference>
<dbReference type="InterPro" id="IPR026258">
    <property type="entry name" value="SRP68"/>
</dbReference>
<keyword evidence="5" id="KW-0694">RNA-binding</keyword>
<keyword evidence="4" id="KW-0963">Cytoplasm</keyword>
<dbReference type="EMBL" id="CAUOFW020007057">
    <property type="protein sequence ID" value="CAK9177486.1"/>
    <property type="molecule type" value="Genomic_DNA"/>
</dbReference>
<dbReference type="InterPro" id="IPR038253">
    <property type="entry name" value="SRP68_N_sf"/>
</dbReference>
<name>A0ABC8U6W1_9AQUA</name>
<comment type="caution">
    <text evidence="11">The sequence shown here is derived from an EMBL/GenBank/DDBJ whole genome shotgun (WGS) entry which is preliminary data.</text>
</comment>
<dbReference type="Proteomes" id="UP001642360">
    <property type="component" value="Unassembled WGS sequence"/>
</dbReference>
<keyword evidence="6" id="KW-0733">Signal recognition particle</keyword>
<evidence type="ECO:0000256" key="7">
    <source>
        <dbReference type="ARBA" id="ARBA00023242"/>
    </source>
</evidence>
<evidence type="ECO:0000256" key="3">
    <source>
        <dbReference type="ARBA" id="ARBA00009352"/>
    </source>
</evidence>
<evidence type="ECO:0000256" key="8">
    <source>
        <dbReference type="ARBA" id="ARBA00023274"/>
    </source>
</evidence>
<dbReference type="Gene3D" id="1.10.3450.40">
    <property type="entry name" value="Signal recognition particle, SRP68 subunit, RNA-binding domain"/>
    <property type="match status" value="1"/>
</dbReference>
<dbReference type="AlphaFoldDB" id="A0ABC8U6W1"/>
<accession>A0ABC8U6W1</accession>
<dbReference type="Pfam" id="PF16969">
    <property type="entry name" value="SRP68"/>
    <property type="match status" value="1"/>
</dbReference>
<keyword evidence="8" id="KW-0687">Ribonucleoprotein</keyword>
<evidence type="ECO:0000256" key="5">
    <source>
        <dbReference type="ARBA" id="ARBA00022884"/>
    </source>
</evidence>
<feature type="region of interest" description="Disordered" evidence="10">
    <location>
        <begin position="1"/>
        <end position="23"/>
    </location>
</feature>
<sequence>MLKDNDVSVMDIDDQNSNGPDQISNPKFSINVLQLLRSSQMQHGLRHGDYIRYRRYCTARLRRLYKSLKFAHGRGKYTKKAVTTSTITEVRFLHLVLYTTERAWSHAMEKKMLTLQDGPNGRQRIPHW</sequence>